<evidence type="ECO:0000256" key="4">
    <source>
        <dbReference type="ARBA" id="ARBA00023229"/>
    </source>
</evidence>
<dbReference type="PANTHER" id="PTHR11926:SF1547">
    <property type="entry name" value="GLYCOSYLTRANSFERASE"/>
    <property type="match status" value="1"/>
</dbReference>
<evidence type="ECO:0000256" key="1">
    <source>
        <dbReference type="ARBA" id="ARBA00004721"/>
    </source>
</evidence>
<dbReference type="SUPFAM" id="SSF53756">
    <property type="entry name" value="UDP-Glycosyltransferase/glycogen phosphorylase"/>
    <property type="match status" value="1"/>
</dbReference>
<protein>
    <submittedName>
        <fullName evidence="6">UDP-glucosyl transferase 85A2</fullName>
    </submittedName>
</protein>
<reference evidence="6" key="1">
    <citation type="submission" date="2023-02" db="EMBL/GenBank/DDBJ databases">
        <title>Genome of toxic invasive species Heracleum sosnowskyi carries increased number of genes despite the absence of recent whole-genome duplications.</title>
        <authorList>
            <person name="Schelkunov M."/>
            <person name="Shtratnikova V."/>
            <person name="Makarenko M."/>
            <person name="Klepikova A."/>
            <person name="Omelchenko D."/>
            <person name="Novikova G."/>
            <person name="Obukhova E."/>
            <person name="Bogdanov V."/>
            <person name="Penin A."/>
            <person name="Logacheva M."/>
        </authorList>
    </citation>
    <scope>NUCLEOTIDE SEQUENCE</scope>
    <source>
        <strain evidence="6">Hsosn_3</strain>
        <tissue evidence="6">Leaf</tissue>
    </source>
</reference>
<comment type="similarity">
    <text evidence="2">Belongs to the UDP-glycosyltransferase family.</text>
</comment>
<feature type="domain" description="Glycosyltransferase N-terminal" evidence="5">
    <location>
        <begin position="8"/>
        <end position="133"/>
    </location>
</feature>
<dbReference type="FunFam" id="3.40.50.2000:FF:000055">
    <property type="entry name" value="Glycosyltransferase"/>
    <property type="match status" value="1"/>
</dbReference>
<accession>A0AAD8JI52</accession>
<dbReference type="PANTHER" id="PTHR11926">
    <property type="entry name" value="GLUCOSYL/GLUCURONOSYL TRANSFERASES"/>
    <property type="match status" value="1"/>
</dbReference>
<evidence type="ECO:0000259" key="5">
    <source>
        <dbReference type="Pfam" id="PF26168"/>
    </source>
</evidence>
<dbReference type="GO" id="GO:0080043">
    <property type="term" value="F:quercetin 3-O-glucosyltransferase activity"/>
    <property type="evidence" value="ECO:0007669"/>
    <property type="project" value="TreeGrafter"/>
</dbReference>
<dbReference type="Gene3D" id="3.40.50.2000">
    <property type="entry name" value="Glycogen Phosphorylase B"/>
    <property type="match status" value="1"/>
</dbReference>
<keyword evidence="4" id="KW-0414">Isoprene biosynthesis</keyword>
<dbReference type="GO" id="GO:0080044">
    <property type="term" value="F:quercetin 7-O-glucosyltransferase activity"/>
    <property type="evidence" value="ECO:0007669"/>
    <property type="project" value="TreeGrafter"/>
</dbReference>
<evidence type="ECO:0000313" key="7">
    <source>
        <dbReference type="Proteomes" id="UP001237642"/>
    </source>
</evidence>
<evidence type="ECO:0000256" key="3">
    <source>
        <dbReference type="ARBA" id="ARBA00022679"/>
    </source>
</evidence>
<gene>
    <name evidence="6" type="ORF">POM88_003788</name>
</gene>
<reference evidence="6" key="2">
    <citation type="submission" date="2023-05" db="EMBL/GenBank/DDBJ databases">
        <authorList>
            <person name="Schelkunov M.I."/>
        </authorList>
    </citation>
    <scope>NUCLEOTIDE SEQUENCE</scope>
    <source>
        <strain evidence="6">Hsosn_3</strain>
        <tissue evidence="6">Leaf</tissue>
    </source>
</reference>
<dbReference type="GO" id="GO:0008299">
    <property type="term" value="P:isoprenoid biosynthetic process"/>
    <property type="evidence" value="ECO:0007669"/>
    <property type="project" value="UniProtKB-KW"/>
</dbReference>
<proteinExistence type="inferred from homology"/>
<sequence length="302" mass="34375">MIQKPHAVLVPYPSQGHVTPMMRLAKLLHSRGFHITFVNTEFNHKRLIRSKGSDSVKGFSDFRFETIPDGLPPSDQNATQDIPLLCDSTRKTCLKPFKELLEQLNSSQEVPRVTCVVSDGVMSFGIRAAKEMGIPAAQFWTASACSIIGYLHYREFISKGICPFKDDNYLTDGTLDKPVDWITGLNDVRYRDVPSFIRTSDPNDIMFDFMGEEAQNNLKAPAIIFNTFDSFEIDALQALITKFNYSNIYPIGPLPLLGRHVPEESQNWDHTWVVDYLRHGPRRILVDVFGVVVNRRYSLDIF</sequence>
<comment type="pathway">
    <text evidence="1">Secondary metabolite biosynthesis; terpenoid biosynthesis.</text>
</comment>
<keyword evidence="3 6" id="KW-0808">Transferase</keyword>
<dbReference type="CDD" id="cd03784">
    <property type="entry name" value="GT1_Gtf-like"/>
    <property type="match status" value="1"/>
</dbReference>
<dbReference type="AlphaFoldDB" id="A0AAD8JI52"/>
<evidence type="ECO:0000313" key="6">
    <source>
        <dbReference type="EMBL" id="KAK1404183.1"/>
    </source>
</evidence>
<evidence type="ECO:0000256" key="2">
    <source>
        <dbReference type="ARBA" id="ARBA00009995"/>
    </source>
</evidence>
<dbReference type="Proteomes" id="UP001237642">
    <property type="component" value="Unassembled WGS sequence"/>
</dbReference>
<organism evidence="6 7">
    <name type="scientific">Heracleum sosnowskyi</name>
    <dbReference type="NCBI Taxonomy" id="360622"/>
    <lineage>
        <taxon>Eukaryota</taxon>
        <taxon>Viridiplantae</taxon>
        <taxon>Streptophyta</taxon>
        <taxon>Embryophyta</taxon>
        <taxon>Tracheophyta</taxon>
        <taxon>Spermatophyta</taxon>
        <taxon>Magnoliopsida</taxon>
        <taxon>eudicotyledons</taxon>
        <taxon>Gunneridae</taxon>
        <taxon>Pentapetalae</taxon>
        <taxon>asterids</taxon>
        <taxon>campanulids</taxon>
        <taxon>Apiales</taxon>
        <taxon>Apiaceae</taxon>
        <taxon>Apioideae</taxon>
        <taxon>apioid superclade</taxon>
        <taxon>Tordylieae</taxon>
        <taxon>Tordyliinae</taxon>
        <taxon>Heracleum</taxon>
    </lineage>
</organism>
<dbReference type="InterPro" id="IPR002213">
    <property type="entry name" value="UDP_glucos_trans"/>
</dbReference>
<name>A0AAD8JI52_9APIA</name>
<comment type="caution">
    <text evidence="6">The sequence shown here is derived from an EMBL/GenBank/DDBJ whole genome shotgun (WGS) entry which is preliminary data.</text>
</comment>
<keyword evidence="7" id="KW-1185">Reference proteome</keyword>
<dbReference type="EMBL" id="JAUIZM010000001">
    <property type="protein sequence ID" value="KAK1404183.1"/>
    <property type="molecule type" value="Genomic_DNA"/>
</dbReference>
<dbReference type="Pfam" id="PF26168">
    <property type="entry name" value="Glyco_transf_N"/>
    <property type="match status" value="1"/>
</dbReference>
<dbReference type="InterPro" id="IPR058980">
    <property type="entry name" value="Glyco_transf_N"/>
</dbReference>